<feature type="compositionally biased region" description="Polar residues" evidence="1">
    <location>
        <begin position="75"/>
        <end position="85"/>
    </location>
</feature>
<dbReference type="AlphaFoldDB" id="A0A0C3E2E2"/>
<reference evidence="5" key="2">
    <citation type="submission" date="2015-01" db="EMBL/GenBank/DDBJ databases">
        <title>Evolutionary Origins and Diversification of the Mycorrhizal Mutualists.</title>
        <authorList>
            <consortium name="DOE Joint Genome Institute"/>
            <consortium name="Mycorrhizal Genomics Consortium"/>
            <person name="Kohler A."/>
            <person name="Kuo A."/>
            <person name="Nagy L.G."/>
            <person name="Floudas D."/>
            <person name="Copeland A."/>
            <person name="Barry K.W."/>
            <person name="Cichocki N."/>
            <person name="Veneault-Fourrey C."/>
            <person name="LaButti K."/>
            <person name="Lindquist E.A."/>
            <person name="Lipzen A."/>
            <person name="Lundell T."/>
            <person name="Morin E."/>
            <person name="Murat C."/>
            <person name="Riley R."/>
            <person name="Ohm R."/>
            <person name="Sun H."/>
            <person name="Tunlid A."/>
            <person name="Henrissat B."/>
            <person name="Grigoriev I.V."/>
            <person name="Hibbett D.S."/>
            <person name="Martin F."/>
        </authorList>
    </citation>
    <scope>NUCLEOTIDE SEQUENCE [LARGE SCALE GENOMIC DNA]</scope>
    <source>
        <strain evidence="5">Foug A</strain>
    </source>
</reference>
<accession>A0A0C3E2E2</accession>
<dbReference type="InterPro" id="IPR045341">
    <property type="entry name" value="DUF6532"/>
</dbReference>
<sequence>MFIIAIIDVLSCLDDEAWKPYDHPEDGMPGDQEENASDKSDLEIDNDDDSDGANVDSGARQVQVQAPTDEPSDQGKFTFNPSISTFPPPMLPRPTLHCSSGGPGFLSLDSARASTCRDCEDNEWMPAAKRWRSSSRGASNSSAHAMNLPCGMWFSQLTAPHLMLPKHKNVHTSKTAAHSLTATADDTILPDAKWKRAAIDSGTAPSIEEEPNKTQLVRCSSCAGKGNGGQLQQLQNIEHIQTTTRPRPRIQNLDIATQGQPVNPMAPSHCSDDEASQIPVWGPQSMSQVQDDEESQIPLWVPQSTSQVQGQPSFMLSQHGQQFSFSIPSRAKSYNSSSLSSSHNSSASSVPMSSLMELKTILNGHPQDGHRNFTCSQQLQAKLQALLGIFLTLVLRLLSPLPSSSVSTQLVMKTPLLLLHNFQGYIECKPLLNSPHLYPNPTPYSPLIITVEKIKTDPHLLMKFPQVRMIVSQSQLCMVNTKILGTVTNLGRSILNLSQVNLKITILLGSQPLREKSKTLLLSIGSAVVACVFPIMRNFLLYMMNRPLKLPTVPAAVEYMNEAIAERRSQGLPIPKGWWPQYMPEISKLLWEDLGNWQSALKKKAHAFIHEHYEWDSQNHHPVNAEIARKLLECGNFLKDGVDEVDHMNNLAHPALSSLVIDFFYTGTNAMANIFLEVFENEVPHAAIAFAATAI</sequence>
<keyword evidence="2" id="KW-1133">Transmembrane helix</keyword>
<dbReference type="Proteomes" id="UP000053989">
    <property type="component" value="Unassembled WGS sequence"/>
</dbReference>
<feature type="domain" description="DUF6532" evidence="3">
    <location>
        <begin position="574"/>
        <end position="695"/>
    </location>
</feature>
<protein>
    <recommendedName>
        <fullName evidence="3">DUF6532 domain-containing protein</fullName>
    </recommendedName>
</protein>
<keyword evidence="2" id="KW-0812">Transmembrane</keyword>
<reference evidence="4 5" key="1">
    <citation type="submission" date="2014-04" db="EMBL/GenBank/DDBJ databases">
        <authorList>
            <consortium name="DOE Joint Genome Institute"/>
            <person name="Kuo A."/>
            <person name="Kohler A."/>
            <person name="Nagy L.G."/>
            <person name="Floudas D."/>
            <person name="Copeland A."/>
            <person name="Barry K.W."/>
            <person name="Cichocki N."/>
            <person name="Veneault-Fourrey C."/>
            <person name="LaButti K."/>
            <person name="Lindquist E.A."/>
            <person name="Lipzen A."/>
            <person name="Lundell T."/>
            <person name="Morin E."/>
            <person name="Murat C."/>
            <person name="Sun H."/>
            <person name="Tunlid A."/>
            <person name="Henrissat B."/>
            <person name="Grigoriev I.V."/>
            <person name="Hibbett D.S."/>
            <person name="Martin F."/>
            <person name="Nordberg H.P."/>
            <person name="Cantor M.N."/>
            <person name="Hua S.X."/>
        </authorList>
    </citation>
    <scope>NUCLEOTIDE SEQUENCE [LARGE SCALE GENOMIC DNA]</scope>
    <source>
        <strain evidence="4 5">Foug A</strain>
    </source>
</reference>
<evidence type="ECO:0000313" key="5">
    <source>
        <dbReference type="Proteomes" id="UP000053989"/>
    </source>
</evidence>
<feature type="region of interest" description="Disordered" evidence="1">
    <location>
        <begin position="20"/>
        <end position="91"/>
    </location>
</feature>
<dbReference type="HOGENOM" id="CLU_396457_0_0_1"/>
<dbReference type="Pfam" id="PF20149">
    <property type="entry name" value="DUF6532"/>
    <property type="match status" value="1"/>
</dbReference>
<proteinExistence type="predicted"/>
<evidence type="ECO:0000259" key="3">
    <source>
        <dbReference type="Pfam" id="PF20149"/>
    </source>
</evidence>
<dbReference type="STRING" id="1036808.A0A0C3E2E2"/>
<keyword evidence="2" id="KW-0472">Membrane</keyword>
<name>A0A0C3E2E2_9AGAM</name>
<evidence type="ECO:0000256" key="1">
    <source>
        <dbReference type="SAM" id="MobiDB-lite"/>
    </source>
</evidence>
<gene>
    <name evidence="4" type="ORF">SCLCIDRAFT_24937</name>
</gene>
<evidence type="ECO:0000313" key="4">
    <source>
        <dbReference type="EMBL" id="KIM62649.1"/>
    </source>
</evidence>
<dbReference type="InParanoid" id="A0A0C3E2E2"/>
<dbReference type="EMBL" id="KN822041">
    <property type="protein sequence ID" value="KIM62649.1"/>
    <property type="molecule type" value="Genomic_DNA"/>
</dbReference>
<feature type="transmembrane region" description="Helical" evidence="2">
    <location>
        <begin position="520"/>
        <end position="540"/>
    </location>
</feature>
<evidence type="ECO:0000256" key="2">
    <source>
        <dbReference type="SAM" id="Phobius"/>
    </source>
</evidence>
<keyword evidence="5" id="KW-1185">Reference proteome</keyword>
<organism evidence="4 5">
    <name type="scientific">Scleroderma citrinum Foug A</name>
    <dbReference type="NCBI Taxonomy" id="1036808"/>
    <lineage>
        <taxon>Eukaryota</taxon>
        <taxon>Fungi</taxon>
        <taxon>Dikarya</taxon>
        <taxon>Basidiomycota</taxon>
        <taxon>Agaricomycotina</taxon>
        <taxon>Agaricomycetes</taxon>
        <taxon>Agaricomycetidae</taxon>
        <taxon>Boletales</taxon>
        <taxon>Sclerodermatineae</taxon>
        <taxon>Sclerodermataceae</taxon>
        <taxon>Scleroderma</taxon>
    </lineage>
</organism>